<name>A0A6M1LFV9_9PROT</name>
<evidence type="ECO:0000313" key="2">
    <source>
        <dbReference type="EMBL" id="NGM19185.1"/>
    </source>
</evidence>
<dbReference type="RefSeq" id="WP_164693022.1">
    <property type="nucleotide sequence ID" value="NZ_JAAIKB010000001.1"/>
</dbReference>
<evidence type="ECO:0000256" key="1">
    <source>
        <dbReference type="SAM" id="Phobius"/>
    </source>
</evidence>
<gene>
    <name evidence="2" type="ORF">G3576_04100</name>
</gene>
<keyword evidence="1" id="KW-0472">Membrane</keyword>
<keyword evidence="1" id="KW-1133">Transmembrane helix</keyword>
<proteinExistence type="predicted"/>
<organism evidence="2 3">
    <name type="scientific">Falsiroseomonas algicola</name>
    <dbReference type="NCBI Taxonomy" id="2716930"/>
    <lineage>
        <taxon>Bacteria</taxon>
        <taxon>Pseudomonadati</taxon>
        <taxon>Pseudomonadota</taxon>
        <taxon>Alphaproteobacteria</taxon>
        <taxon>Acetobacterales</taxon>
        <taxon>Roseomonadaceae</taxon>
        <taxon>Falsiroseomonas</taxon>
    </lineage>
</organism>
<sequence length="202" mass="22171">MSGSRPDTPDACPPGWRPWLRKPLRRRVALPLSFLLAALAVGIPGRTAEVAWLRLVGIRAEAVIIGTPPPTPSTDRGGPDFWPLLSITRPDGTTIEAIASHPLRTVIIPPARGSTEWTRRTPQEGDRVAVRLTGRDPPRITPERALAYGQSPLVESFVLLIIASLLYSLFRNHPPMSRRDATAGTGLLDLLRRKRGPHDRSV</sequence>
<keyword evidence="1" id="KW-0812">Transmembrane</keyword>
<accession>A0A6M1LFV9</accession>
<evidence type="ECO:0000313" key="3">
    <source>
        <dbReference type="Proteomes" id="UP000475385"/>
    </source>
</evidence>
<keyword evidence="3" id="KW-1185">Reference proteome</keyword>
<protein>
    <submittedName>
        <fullName evidence="2">Uncharacterized protein</fullName>
    </submittedName>
</protein>
<dbReference type="Proteomes" id="UP000475385">
    <property type="component" value="Unassembled WGS sequence"/>
</dbReference>
<dbReference type="AlphaFoldDB" id="A0A6M1LFV9"/>
<dbReference type="EMBL" id="JAAIKB010000001">
    <property type="protein sequence ID" value="NGM19185.1"/>
    <property type="molecule type" value="Genomic_DNA"/>
</dbReference>
<reference evidence="2 3" key="2">
    <citation type="submission" date="2020-03" db="EMBL/GenBank/DDBJ databases">
        <title>Roseomonas stagni sp. nov., isolated from pond water in Japan.</title>
        <authorList>
            <person name="Furuhata K."/>
            <person name="Miyamoto H."/>
            <person name="Goto K."/>
        </authorList>
    </citation>
    <scope>NUCLEOTIDE SEQUENCE [LARGE SCALE GENOMIC DNA]</scope>
    <source>
        <strain evidence="2 3">PeD5</strain>
    </source>
</reference>
<reference evidence="2 3" key="1">
    <citation type="submission" date="2020-02" db="EMBL/GenBank/DDBJ databases">
        <authorList>
            <person name="Kim H.M."/>
            <person name="Jeon C.O."/>
        </authorList>
    </citation>
    <scope>NUCLEOTIDE SEQUENCE [LARGE SCALE GENOMIC DNA]</scope>
    <source>
        <strain evidence="2 3">PeD5</strain>
    </source>
</reference>
<feature type="transmembrane region" description="Helical" evidence="1">
    <location>
        <begin position="153"/>
        <end position="170"/>
    </location>
</feature>
<comment type="caution">
    <text evidence="2">The sequence shown here is derived from an EMBL/GenBank/DDBJ whole genome shotgun (WGS) entry which is preliminary data.</text>
</comment>